<proteinExistence type="predicted"/>
<evidence type="ECO:0000313" key="2">
    <source>
        <dbReference type="EMBL" id="CUS05933.1"/>
    </source>
</evidence>
<dbReference type="AlphaFoldDB" id="A0A161KBD5"/>
<keyword evidence="3" id="KW-1185">Reference proteome</keyword>
<keyword evidence="1" id="KW-0812">Transmembrane</keyword>
<keyword evidence="1" id="KW-1133">Transmembrane helix</keyword>
<dbReference type="RefSeq" id="WP_095045278.1">
    <property type="nucleotide sequence ID" value="NZ_LN890656.1"/>
</dbReference>
<evidence type="ECO:0000313" key="3">
    <source>
        <dbReference type="Proteomes" id="UP000215027"/>
    </source>
</evidence>
<reference evidence="2" key="1">
    <citation type="submission" date="2016-01" db="EMBL/GenBank/DDBJ databases">
        <authorList>
            <person name="Mcilroy J.S."/>
            <person name="Karst M S."/>
            <person name="Albertsen M."/>
        </authorList>
    </citation>
    <scope>NUCLEOTIDE SEQUENCE</scope>
    <source>
        <strain evidence="2">Cfx-K</strain>
    </source>
</reference>
<protein>
    <submittedName>
        <fullName evidence="2">Uncharacterized protein</fullName>
    </submittedName>
</protein>
<feature type="transmembrane region" description="Helical" evidence="1">
    <location>
        <begin position="175"/>
        <end position="192"/>
    </location>
</feature>
<accession>A0A161KBD5</accession>
<name>A0A161KBD5_9CHLR</name>
<sequence>MRRLTPLRFFWLASLGLALVYGWTLTERLTVTVSVADGRCTAVLYDRTSAIDCPGLGSGALLTYAERQPVAGFVPQAAWQVVELSAFGEALPPTAPLPTRFEATGRLARPYQPAGLIFQRPGETSGWAFVIDGPQRRGVWWTWREGALGEPLRGIPLDRPLTVQAQAFARQLLRGWWGAVGLVVVGLGLRVIGNRVGRWRKGGIGEQIQKDQSGD</sequence>
<dbReference type="KEGG" id="pbf:CFX0092_B0399"/>
<gene>
    <name evidence="2" type="ORF">CFX0092_B0399</name>
</gene>
<dbReference type="Proteomes" id="UP000215027">
    <property type="component" value="Chromosome II"/>
</dbReference>
<keyword evidence="1" id="KW-0472">Membrane</keyword>
<evidence type="ECO:0000256" key="1">
    <source>
        <dbReference type="SAM" id="Phobius"/>
    </source>
</evidence>
<dbReference type="EMBL" id="LN890656">
    <property type="protein sequence ID" value="CUS05933.1"/>
    <property type="molecule type" value="Genomic_DNA"/>
</dbReference>
<organism evidence="2 3">
    <name type="scientific">Candidatus Promineifilum breve</name>
    <dbReference type="NCBI Taxonomy" id="1806508"/>
    <lineage>
        <taxon>Bacteria</taxon>
        <taxon>Bacillati</taxon>
        <taxon>Chloroflexota</taxon>
        <taxon>Ardenticatenia</taxon>
        <taxon>Candidatus Promineifilales</taxon>
        <taxon>Candidatus Promineifilaceae</taxon>
        <taxon>Candidatus Promineifilum</taxon>
    </lineage>
</organism>